<dbReference type="GO" id="GO:0003700">
    <property type="term" value="F:DNA-binding transcription factor activity"/>
    <property type="evidence" value="ECO:0007669"/>
    <property type="project" value="InterPro"/>
</dbReference>
<dbReference type="InterPro" id="IPR036388">
    <property type="entry name" value="WH-like_DNA-bd_sf"/>
</dbReference>
<organism evidence="7 8">
    <name type="scientific">Variovorax paradoxus B4</name>
    <dbReference type="NCBI Taxonomy" id="1246301"/>
    <lineage>
        <taxon>Bacteria</taxon>
        <taxon>Pseudomonadati</taxon>
        <taxon>Pseudomonadota</taxon>
        <taxon>Betaproteobacteria</taxon>
        <taxon>Burkholderiales</taxon>
        <taxon>Comamonadaceae</taxon>
        <taxon>Variovorax</taxon>
    </lineage>
</organism>
<dbReference type="PANTHER" id="PTHR30419">
    <property type="entry name" value="HTH-TYPE TRANSCRIPTIONAL REGULATOR YBHD"/>
    <property type="match status" value="1"/>
</dbReference>
<dbReference type="GO" id="GO:0005829">
    <property type="term" value="C:cytosol"/>
    <property type="evidence" value="ECO:0007669"/>
    <property type="project" value="TreeGrafter"/>
</dbReference>
<evidence type="ECO:0000256" key="4">
    <source>
        <dbReference type="ARBA" id="ARBA00023163"/>
    </source>
</evidence>
<dbReference type="GO" id="GO:0003677">
    <property type="term" value="F:DNA binding"/>
    <property type="evidence" value="ECO:0007669"/>
    <property type="project" value="UniProtKB-KW"/>
</dbReference>
<feature type="compositionally biased region" description="Polar residues" evidence="5">
    <location>
        <begin position="317"/>
        <end position="326"/>
    </location>
</feature>
<protein>
    <submittedName>
        <fullName evidence="7">Transcriptional regulator, LysR family</fullName>
    </submittedName>
</protein>
<name>T1XM36_VARPD</name>
<evidence type="ECO:0000256" key="2">
    <source>
        <dbReference type="ARBA" id="ARBA00023015"/>
    </source>
</evidence>
<dbReference type="PANTHER" id="PTHR30419:SF8">
    <property type="entry name" value="NITROGEN ASSIMILATION TRANSCRIPTIONAL ACTIVATOR-RELATED"/>
    <property type="match status" value="1"/>
</dbReference>
<feature type="domain" description="HTH lysR-type" evidence="6">
    <location>
        <begin position="12"/>
        <end position="69"/>
    </location>
</feature>
<dbReference type="InterPro" id="IPR000847">
    <property type="entry name" value="LysR_HTH_N"/>
</dbReference>
<feature type="region of interest" description="Disordered" evidence="5">
    <location>
        <begin position="313"/>
        <end position="340"/>
    </location>
</feature>
<gene>
    <name evidence="7" type="ORF">VAPA_2c10250</name>
</gene>
<evidence type="ECO:0000259" key="6">
    <source>
        <dbReference type="PROSITE" id="PS50931"/>
    </source>
</evidence>
<dbReference type="PROSITE" id="PS50931">
    <property type="entry name" value="HTH_LYSR"/>
    <property type="match status" value="1"/>
</dbReference>
<evidence type="ECO:0000256" key="5">
    <source>
        <dbReference type="SAM" id="MobiDB-lite"/>
    </source>
</evidence>
<dbReference type="Pfam" id="PF03466">
    <property type="entry name" value="LysR_substrate"/>
    <property type="match status" value="1"/>
</dbReference>
<evidence type="ECO:0000313" key="8">
    <source>
        <dbReference type="Proteomes" id="UP000016223"/>
    </source>
</evidence>
<evidence type="ECO:0000256" key="3">
    <source>
        <dbReference type="ARBA" id="ARBA00023125"/>
    </source>
</evidence>
<keyword evidence="4" id="KW-0804">Transcription</keyword>
<proteinExistence type="inferred from homology"/>
<dbReference type="HOGENOM" id="CLU_039613_6_0_4"/>
<dbReference type="Pfam" id="PF00126">
    <property type="entry name" value="HTH_1"/>
    <property type="match status" value="1"/>
</dbReference>
<dbReference type="InterPro" id="IPR050950">
    <property type="entry name" value="HTH-type_LysR_regulators"/>
</dbReference>
<sequence>MDTRTDRLVRTLRLRHLELLVVLSGTPTMRGAAAQLHLSQPAISKMLGELESCFGARLFERSHQGIHANALGSSAAFRARAVLHELARATADVDAMQSGVTAVLRVGAPSVTAAVPAAIVKLRKRLPGAAVQLREGRVHELIHRLLEGELDCVFGAITPELISSDMIPLLEPAVMLKDELCVLASLSNPSVTKRRLQWADLRAAQWVLPPKDTLVRQAFMTVFLNSGVTPPVPVIEAMSSVTIGTVLRKDPSLLCAVRLEHAADEVARGGVQRLKVGPRVVLPSFGLFFRRDDLARPAILTEFAHAIRSVSGMTLPRTPNTDQNQGYGCLPCPERGKEKR</sequence>
<dbReference type="PATRIC" id="fig|1246301.3.peg.6541"/>
<accession>T1XM36</accession>
<dbReference type="Gene3D" id="1.10.10.10">
    <property type="entry name" value="Winged helix-like DNA-binding domain superfamily/Winged helix DNA-binding domain"/>
    <property type="match status" value="1"/>
</dbReference>
<dbReference type="SUPFAM" id="SSF46785">
    <property type="entry name" value="Winged helix' DNA-binding domain"/>
    <property type="match status" value="1"/>
</dbReference>
<dbReference type="KEGG" id="vpd:VAPA_2c10250"/>
<dbReference type="Proteomes" id="UP000016223">
    <property type="component" value="Chromosome 2"/>
</dbReference>
<evidence type="ECO:0000256" key="1">
    <source>
        <dbReference type="ARBA" id="ARBA00009437"/>
    </source>
</evidence>
<dbReference type="Gene3D" id="3.40.190.290">
    <property type="match status" value="1"/>
</dbReference>
<reference evidence="7 8" key="1">
    <citation type="submission" date="2012-10" db="EMBL/GenBank/DDBJ databases">
        <title>Genome sequence of Variovorax paradoxus B4.</title>
        <authorList>
            <person name="Schuldes J."/>
            <person name="Brandt U."/>
            <person name="Hiessl S."/>
            <person name="Wuebbeler J.H."/>
            <person name="Thuermer A."/>
            <person name="Steinbuechel A."/>
            <person name="Daniel R."/>
        </authorList>
    </citation>
    <scope>NUCLEOTIDE SEQUENCE [LARGE SCALE GENOMIC DNA]</scope>
    <source>
        <strain evidence="7 8">B4</strain>
    </source>
</reference>
<dbReference type="AlphaFoldDB" id="T1XM36"/>
<dbReference type="InterPro" id="IPR036390">
    <property type="entry name" value="WH_DNA-bd_sf"/>
</dbReference>
<dbReference type="RefSeq" id="WP_021004407.1">
    <property type="nucleotide sequence ID" value="NC_022234.1"/>
</dbReference>
<dbReference type="InterPro" id="IPR005119">
    <property type="entry name" value="LysR_subst-bd"/>
</dbReference>
<dbReference type="SUPFAM" id="SSF53850">
    <property type="entry name" value="Periplasmic binding protein-like II"/>
    <property type="match status" value="1"/>
</dbReference>
<keyword evidence="2" id="KW-0805">Transcription regulation</keyword>
<keyword evidence="3" id="KW-0238">DNA-binding</keyword>
<dbReference type="EMBL" id="CP003912">
    <property type="protein sequence ID" value="AGU53581.1"/>
    <property type="molecule type" value="Genomic_DNA"/>
</dbReference>
<evidence type="ECO:0000313" key="7">
    <source>
        <dbReference type="EMBL" id="AGU53581.1"/>
    </source>
</evidence>
<comment type="similarity">
    <text evidence="1">Belongs to the LysR transcriptional regulatory family.</text>
</comment>
<dbReference type="PRINTS" id="PR00039">
    <property type="entry name" value="HTHLYSR"/>
</dbReference>